<dbReference type="NCBIfam" id="TIGR02574">
    <property type="entry name" value="stabl_TIGR02574"/>
    <property type="match status" value="1"/>
</dbReference>
<dbReference type="Proteomes" id="UP000190774">
    <property type="component" value="Unassembled WGS sequence"/>
</dbReference>
<dbReference type="Pfam" id="PF09720">
    <property type="entry name" value="Unstab_antitox"/>
    <property type="match status" value="1"/>
</dbReference>
<gene>
    <name evidence="1" type="ORF">SAMN02745166_02322</name>
</gene>
<evidence type="ECO:0000313" key="2">
    <source>
        <dbReference type="Proteomes" id="UP000190774"/>
    </source>
</evidence>
<evidence type="ECO:0000313" key="1">
    <source>
        <dbReference type="EMBL" id="SKA95270.1"/>
    </source>
</evidence>
<organism evidence="1 2">
    <name type="scientific">Prosthecobacter debontii</name>
    <dbReference type="NCBI Taxonomy" id="48467"/>
    <lineage>
        <taxon>Bacteria</taxon>
        <taxon>Pseudomonadati</taxon>
        <taxon>Verrucomicrobiota</taxon>
        <taxon>Verrucomicrobiia</taxon>
        <taxon>Verrucomicrobiales</taxon>
        <taxon>Verrucomicrobiaceae</taxon>
        <taxon>Prosthecobacter</taxon>
    </lineage>
</organism>
<dbReference type="OrthoDB" id="7173839at2"/>
<proteinExistence type="predicted"/>
<dbReference type="STRING" id="48467.SAMN02745166_02322"/>
<reference evidence="2" key="1">
    <citation type="submission" date="2017-02" db="EMBL/GenBank/DDBJ databases">
        <authorList>
            <person name="Varghese N."/>
            <person name="Submissions S."/>
        </authorList>
    </citation>
    <scope>NUCLEOTIDE SEQUENCE [LARGE SCALE GENOMIC DNA]</scope>
    <source>
        <strain evidence="2">ATCC 700200</strain>
    </source>
</reference>
<name>A0A1T4Y0G5_9BACT</name>
<keyword evidence="2" id="KW-1185">Reference proteome</keyword>
<dbReference type="EMBL" id="FUYE01000006">
    <property type="protein sequence ID" value="SKA95270.1"/>
    <property type="molecule type" value="Genomic_DNA"/>
</dbReference>
<sequence>MTATAESILSNLLTLSEEDRLEIADRLQSSVYGPPGESEDVELSDEMKATLDRRWEEIESGKVECIPHEQVMAKLKAKYGF</sequence>
<dbReference type="InterPro" id="IPR013406">
    <property type="entry name" value="CHP02574_addiction_mod"/>
</dbReference>
<dbReference type="AlphaFoldDB" id="A0A1T4Y0G5"/>
<dbReference type="RefSeq" id="WP_078813520.1">
    <property type="nucleotide sequence ID" value="NZ_FUYE01000006.1"/>
</dbReference>
<accession>A0A1T4Y0G5</accession>
<protein>
    <submittedName>
        <fullName evidence="1">Putative addiction module component, TIGR02574 family</fullName>
    </submittedName>
</protein>